<gene>
    <name evidence="2" type="ORF">DFQ15_10628</name>
</gene>
<dbReference type="AlphaFoldDB" id="A0A318SI88"/>
<proteinExistence type="predicted"/>
<keyword evidence="3" id="KW-1185">Reference proteome</keyword>
<dbReference type="Proteomes" id="UP000247540">
    <property type="component" value="Unassembled WGS sequence"/>
</dbReference>
<name>A0A318SI88_9BURK</name>
<reference evidence="2 3" key="1">
    <citation type="submission" date="2018-06" db="EMBL/GenBank/DDBJ databases">
        <title>Genomic Encyclopedia of Type Strains, Phase III (KMG-III): the genomes of soil and plant-associated and newly described type strains.</title>
        <authorList>
            <person name="Whitman W."/>
        </authorList>
    </citation>
    <scope>NUCLEOTIDE SEQUENCE [LARGE SCALE GENOMIC DNA]</scope>
    <source>
        <strain evidence="2 3">CECT 7646</strain>
    </source>
</reference>
<organism evidence="2 3">
    <name type="scientific">Xylophilus ampelinus</name>
    <dbReference type="NCBI Taxonomy" id="54067"/>
    <lineage>
        <taxon>Bacteria</taxon>
        <taxon>Pseudomonadati</taxon>
        <taxon>Pseudomonadota</taxon>
        <taxon>Betaproteobacteria</taxon>
        <taxon>Burkholderiales</taxon>
        <taxon>Xylophilus</taxon>
    </lineage>
</organism>
<accession>A0A318SI88</accession>
<dbReference type="EMBL" id="QJTC01000006">
    <property type="protein sequence ID" value="PYE78522.1"/>
    <property type="molecule type" value="Genomic_DNA"/>
</dbReference>
<sequence length="409" mass="43951">MHHDARSEAIQAAQSLPARGAGDGGHAAPAGGTDEIECLPADGEVPAPSAVTVTTDCPPVPDAQAKKPPSSRRRKDTIAKKIDLVRQPDADVSTLPPAQISSLAQALGLPSPPADALSDAQAAASTARAVAHRLQGLRFDDVFTKYERIREMQRIKDSALVKGASSEQRRLLQDLAVKTHLWLREHEAVDPVTQRKKVEVSVYFDGIPDRADNQVKRIFQGGIGDVYRNACKAGQVVADILRTRAASASAPDVEIVRVCGLSLGGGSAQMFSKALQGHIALDKPPSLILLDPTLLSRAQARHAAKEAVLVAPEREAQGLIITLDYDKKPRRNLVDSLRYLGYQSEGLVRLALGLKSDDGFESQPPKPSESKTFGRFLGYHSNRHQYENALLRFAGSARPPDGAPSPSFS</sequence>
<evidence type="ECO:0000313" key="2">
    <source>
        <dbReference type="EMBL" id="PYE78522.1"/>
    </source>
</evidence>
<evidence type="ECO:0000313" key="3">
    <source>
        <dbReference type="Proteomes" id="UP000247540"/>
    </source>
</evidence>
<comment type="caution">
    <text evidence="2">The sequence shown here is derived from an EMBL/GenBank/DDBJ whole genome shotgun (WGS) entry which is preliminary data.</text>
</comment>
<protein>
    <submittedName>
        <fullName evidence="2">Uncharacterized protein</fullName>
    </submittedName>
</protein>
<evidence type="ECO:0000256" key="1">
    <source>
        <dbReference type="SAM" id="MobiDB-lite"/>
    </source>
</evidence>
<feature type="region of interest" description="Disordered" evidence="1">
    <location>
        <begin position="1"/>
        <end position="77"/>
    </location>
</feature>